<evidence type="ECO:0000256" key="1">
    <source>
        <dbReference type="SAM" id="MobiDB-lite"/>
    </source>
</evidence>
<dbReference type="EMBL" id="BKCJ011764597">
    <property type="protein sequence ID" value="GFD51015.1"/>
    <property type="molecule type" value="Genomic_DNA"/>
</dbReference>
<feature type="compositionally biased region" description="Basic and acidic residues" evidence="1">
    <location>
        <begin position="56"/>
        <end position="65"/>
    </location>
</feature>
<feature type="compositionally biased region" description="Gly residues" evidence="1">
    <location>
        <begin position="1"/>
        <end position="10"/>
    </location>
</feature>
<organism evidence="2">
    <name type="scientific">Tanacetum cinerariifolium</name>
    <name type="common">Dalmatian daisy</name>
    <name type="synonym">Chrysanthemum cinerariifolium</name>
    <dbReference type="NCBI Taxonomy" id="118510"/>
    <lineage>
        <taxon>Eukaryota</taxon>
        <taxon>Viridiplantae</taxon>
        <taxon>Streptophyta</taxon>
        <taxon>Embryophyta</taxon>
        <taxon>Tracheophyta</taxon>
        <taxon>Spermatophyta</taxon>
        <taxon>Magnoliopsida</taxon>
        <taxon>eudicotyledons</taxon>
        <taxon>Gunneridae</taxon>
        <taxon>Pentapetalae</taxon>
        <taxon>asterids</taxon>
        <taxon>campanulids</taxon>
        <taxon>Asterales</taxon>
        <taxon>Asteraceae</taxon>
        <taxon>Asteroideae</taxon>
        <taxon>Anthemideae</taxon>
        <taxon>Anthemidinae</taxon>
        <taxon>Tanacetum</taxon>
    </lineage>
</organism>
<comment type="caution">
    <text evidence="2">The sequence shown here is derived from an EMBL/GenBank/DDBJ whole genome shotgun (WGS) entry which is preliminary data.</text>
</comment>
<gene>
    <name evidence="2" type="ORF">Tci_922984</name>
</gene>
<feature type="compositionally biased region" description="Basic residues" evidence="1">
    <location>
        <begin position="40"/>
        <end position="55"/>
    </location>
</feature>
<protein>
    <submittedName>
        <fullName evidence="2">Uncharacterized protein</fullName>
    </submittedName>
</protein>
<sequence length="115" mass="12016">ASGGFRGRAGQGRAAAAPGGRRAHGHAAGRGGILAAVRAQPRRPGPRLRHPRPRHQSRDRVDRGRQQPPRCPDGRQPAVVPAPAPRRKGDLLGGAAALRQPRGGAGQRRAARLPA</sequence>
<evidence type="ECO:0000313" key="2">
    <source>
        <dbReference type="EMBL" id="GFD51015.1"/>
    </source>
</evidence>
<proteinExistence type="predicted"/>
<accession>A0A699WTU2</accession>
<dbReference type="AlphaFoldDB" id="A0A699WTU2"/>
<reference evidence="2" key="1">
    <citation type="journal article" date="2019" name="Sci. Rep.">
        <title>Draft genome of Tanacetum cinerariifolium, the natural source of mosquito coil.</title>
        <authorList>
            <person name="Yamashiro T."/>
            <person name="Shiraishi A."/>
            <person name="Satake H."/>
            <person name="Nakayama K."/>
        </authorList>
    </citation>
    <scope>NUCLEOTIDE SEQUENCE</scope>
</reference>
<feature type="compositionally biased region" description="Low complexity" evidence="1">
    <location>
        <begin position="93"/>
        <end position="102"/>
    </location>
</feature>
<feature type="non-terminal residue" evidence="2">
    <location>
        <position position="115"/>
    </location>
</feature>
<name>A0A699WTU2_TANCI</name>
<feature type="region of interest" description="Disordered" evidence="1">
    <location>
        <begin position="1"/>
        <end position="115"/>
    </location>
</feature>
<feature type="non-terminal residue" evidence="2">
    <location>
        <position position="1"/>
    </location>
</feature>
<feature type="compositionally biased region" description="Low complexity" evidence="1">
    <location>
        <begin position="11"/>
        <end position="20"/>
    </location>
</feature>